<gene>
    <name evidence="2" type="ORF">CDL12_04988</name>
</gene>
<dbReference type="OrthoDB" id="787201at2759"/>
<protein>
    <submittedName>
        <fullName evidence="2">Uncharacterized protein</fullName>
    </submittedName>
</protein>
<dbReference type="PANTHER" id="PTHR33098:SF36">
    <property type="entry name" value="HYDROXYPROLINE-RICH GLYCOPROTEIN FAMILY PROTEIN"/>
    <property type="match status" value="1"/>
</dbReference>
<dbReference type="Proteomes" id="UP000231279">
    <property type="component" value="Unassembled WGS sequence"/>
</dbReference>
<dbReference type="AlphaFoldDB" id="A0A2G9HXQ0"/>
<evidence type="ECO:0000256" key="1">
    <source>
        <dbReference type="SAM" id="MobiDB-lite"/>
    </source>
</evidence>
<proteinExistence type="predicted"/>
<feature type="compositionally biased region" description="Pro residues" evidence="1">
    <location>
        <begin position="213"/>
        <end position="226"/>
    </location>
</feature>
<feature type="compositionally biased region" description="Basic and acidic residues" evidence="1">
    <location>
        <begin position="83"/>
        <end position="94"/>
    </location>
</feature>
<feature type="region of interest" description="Disordered" evidence="1">
    <location>
        <begin position="283"/>
        <end position="319"/>
    </location>
</feature>
<feature type="region of interest" description="Disordered" evidence="1">
    <location>
        <begin position="71"/>
        <end position="129"/>
    </location>
</feature>
<feature type="compositionally biased region" description="Basic and acidic residues" evidence="1">
    <location>
        <begin position="227"/>
        <end position="244"/>
    </location>
</feature>
<name>A0A2G9HXQ0_9LAMI</name>
<accession>A0A2G9HXQ0</accession>
<feature type="region of interest" description="Disordered" evidence="1">
    <location>
        <begin position="198"/>
        <end position="262"/>
    </location>
</feature>
<dbReference type="InterPro" id="IPR008480">
    <property type="entry name" value="DUF761_pln"/>
</dbReference>
<reference evidence="3" key="1">
    <citation type="journal article" date="2018" name="Gigascience">
        <title>Genome assembly of the Pink Ipe (Handroanthus impetiginosus, Bignoniaceae), a highly valued, ecologically keystone Neotropical timber forest tree.</title>
        <authorList>
            <person name="Silva-Junior O.B."/>
            <person name="Grattapaglia D."/>
            <person name="Novaes E."/>
            <person name="Collevatti R.G."/>
        </authorList>
    </citation>
    <scope>NUCLEOTIDE SEQUENCE [LARGE SCALE GENOMIC DNA]</scope>
    <source>
        <strain evidence="3">cv. UFG-1</strain>
    </source>
</reference>
<organism evidence="2 3">
    <name type="scientific">Handroanthus impetiginosus</name>
    <dbReference type="NCBI Taxonomy" id="429701"/>
    <lineage>
        <taxon>Eukaryota</taxon>
        <taxon>Viridiplantae</taxon>
        <taxon>Streptophyta</taxon>
        <taxon>Embryophyta</taxon>
        <taxon>Tracheophyta</taxon>
        <taxon>Spermatophyta</taxon>
        <taxon>Magnoliopsida</taxon>
        <taxon>eudicotyledons</taxon>
        <taxon>Gunneridae</taxon>
        <taxon>Pentapetalae</taxon>
        <taxon>asterids</taxon>
        <taxon>lamiids</taxon>
        <taxon>Lamiales</taxon>
        <taxon>Bignoniaceae</taxon>
        <taxon>Crescentiina</taxon>
        <taxon>Tabebuia alliance</taxon>
        <taxon>Handroanthus</taxon>
    </lineage>
</organism>
<dbReference type="EMBL" id="NKXS01000790">
    <property type="protein sequence ID" value="PIN22296.1"/>
    <property type="molecule type" value="Genomic_DNA"/>
</dbReference>
<dbReference type="PANTHER" id="PTHR33098">
    <property type="entry name" value="COTTON FIBER (DUF761)"/>
    <property type="match status" value="1"/>
</dbReference>
<dbReference type="STRING" id="429701.A0A2G9HXQ0"/>
<evidence type="ECO:0000313" key="3">
    <source>
        <dbReference type="Proteomes" id="UP000231279"/>
    </source>
</evidence>
<dbReference type="Pfam" id="PF05553">
    <property type="entry name" value="DUF761"/>
    <property type="match status" value="1"/>
</dbReference>
<evidence type="ECO:0000313" key="2">
    <source>
        <dbReference type="EMBL" id="PIN22296.1"/>
    </source>
</evidence>
<sequence length="369" mass="41559">MIFMSIRVEFWIRDSSTSAIGAWKQLFIRERRYKNLKKIWVQMEVEHRETRDQAGNCAKIQNPWKSRCHRRCHQSPQCTDNPRTYERVARDRERSTRKRNKDVETSNHIRTPPSPPPQQKSSKSDKKGEVQLKSSLILFTTKRRRHKGKRALIISILFFTNLKLLQSSSFRRIAAPAPTSADTATTSAAVSPANLFPCKKQKRKGTITVTLTPPQPSSPPRPPPPPPRREPKPVKMNSFDRLEENSNCGDESPMNRMPTPPQPAFFKSPAWKFVVQGDYVRINSSTSSRSGSPDPDEMDSDATPCADDGGDATPCHPSPLFCPIPDLNAKAESFITNFRAKLKLEKIHSLKKRDLGLSGLGPGPGPSQN</sequence>
<keyword evidence="3" id="KW-1185">Reference proteome</keyword>
<comment type="caution">
    <text evidence="2">The sequence shown here is derived from an EMBL/GenBank/DDBJ whole genome shotgun (WGS) entry which is preliminary data.</text>
</comment>